<name>A0A1G6GRR3_9GAMM</name>
<keyword evidence="1" id="KW-0472">Membrane</keyword>
<evidence type="ECO:0000313" key="3">
    <source>
        <dbReference type="Proteomes" id="UP000242501"/>
    </source>
</evidence>
<feature type="transmembrane region" description="Helical" evidence="1">
    <location>
        <begin position="40"/>
        <end position="59"/>
    </location>
</feature>
<accession>A0A1G6GRR3</accession>
<dbReference type="STRING" id="1219383.SAMN05421733_10290"/>
<sequence>MIYLPTFIAILCVAMTTYATRVVGYLLLKNRELSIRQKKLLQITPGCVLISVIAPYFATQHLADFIAIIITALVAMRFALLPTVVISIASTAILRMVLVGA</sequence>
<protein>
    <submittedName>
        <fullName evidence="2">Uncharacterized membrane protein</fullName>
    </submittedName>
</protein>
<gene>
    <name evidence="2" type="ORF">SAMN05421733_10290</name>
</gene>
<keyword evidence="1" id="KW-0812">Transmembrane</keyword>
<evidence type="ECO:0000256" key="1">
    <source>
        <dbReference type="SAM" id="Phobius"/>
    </source>
</evidence>
<keyword evidence="3" id="KW-1185">Reference proteome</keyword>
<dbReference type="OrthoDB" id="3078300at2"/>
<organism evidence="2 3">
    <name type="scientific">Acinetobacter boissieri</name>
    <dbReference type="NCBI Taxonomy" id="1219383"/>
    <lineage>
        <taxon>Bacteria</taxon>
        <taxon>Pseudomonadati</taxon>
        <taxon>Pseudomonadota</taxon>
        <taxon>Gammaproteobacteria</taxon>
        <taxon>Moraxellales</taxon>
        <taxon>Moraxellaceae</taxon>
        <taxon>Acinetobacter</taxon>
    </lineage>
</organism>
<proteinExistence type="predicted"/>
<dbReference type="AlphaFoldDB" id="A0A1G6GRR3"/>
<feature type="transmembrane region" description="Helical" evidence="1">
    <location>
        <begin position="65"/>
        <end position="98"/>
    </location>
</feature>
<evidence type="ECO:0000313" key="2">
    <source>
        <dbReference type="EMBL" id="SDB84664.1"/>
    </source>
</evidence>
<dbReference type="Proteomes" id="UP000242501">
    <property type="component" value="Unassembled WGS sequence"/>
</dbReference>
<dbReference type="EMBL" id="FMYL01000002">
    <property type="protein sequence ID" value="SDB84664.1"/>
    <property type="molecule type" value="Genomic_DNA"/>
</dbReference>
<dbReference type="RefSeq" id="WP_092746785.1">
    <property type="nucleotide sequence ID" value="NZ_FMYL01000002.1"/>
</dbReference>
<reference evidence="3" key="1">
    <citation type="submission" date="2016-09" db="EMBL/GenBank/DDBJ databases">
        <authorList>
            <person name="Varghese N."/>
            <person name="Submissions S."/>
        </authorList>
    </citation>
    <scope>NUCLEOTIDE SEQUENCE [LARGE SCALE GENOMIC DNA]</scope>
    <source>
        <strain evidence="3">ANC 4422</strain>
    </source>
</reference>
<dbReference type="Pfam" id="PF05437">
    <property type="entry name" value="AzlD"/>
    <property type="match status" value="1"/>
</dbReference>
<feature type="transmembrane region" description="Helical" evidence="1">
    <location>
        <begin position="6"/>
        <end position="28"/>
    </location>
</feature>
<dbReference type="InterPro" id="IPR008407">
    <property type="entry name" value="Brnchd-chn_aa_trnsp_AzlD"/>
</dbReference>
<keyword evidence="1" id="KW-1133">Transmembrane helix</keyword>